<reference evidence="2 3" key="1">
    <citation type="journal article" date="2013" name="PLoS ONE">
        <title>Assembly-driven community genomics of a hypersaline microbial ecosystem.</title>
        <authorList>
            <person name="Podell S."/>
            <person name="Ugalde J.A."/>
            <person name="Narasingarao P."/>
            <person name="Banfield J.F."/>
            <person name="Heidelberg K.B."/>
            <person name="Allen E.E."/>
        </authorList>
    </citation>
    <scope>NUCLEOTIDE SEQUENCE [LARGE SCALE GENOMIC DNA]</scope>
    <source>
        <strain evidence="3">J07HQW2</strain>
    </source>
</reference>
<evidence type="ECO:0000313" key="3">
    <source>
        <dbReference type="Proteomes" id="UP000030710"/>
    </source>
</evidence>
<dbReference type="Proteomes" id="UP000030710">
    <property type="component" value="Unassembled WGS sequence"/>
</dbReference>
<dbReference type="HOGENOM" id="CLU_058982_1_0_2"/>
<gene>
    <name evidence="2" type="ORF">J07HQW2_00714</name>
</gene>
<dbReference type="RefSeq" id="WP_021053773.1">
    <property type="nucleotide sequence ID" value="NZ_KE356561.1"/>
</dbReference>
<dbReference type="STRING" id="1238425.J07HQW2_00714"/>
<feature type="region of interest" description="Disordered" evidence="1">
    <location>
        <begin position="98"/>
        <end position="145"/>
    </location>
</feature>
<dbReference type="Gene3D" id="3.10.450.620">
    <property type="entry name" value="JHP933, nucleotidyltransferase-like core domain"/>
    <property type="match status" value="1"/>
</dbReference>
<evidence type="ECO:0000256" key="1">
    <source>
        <dbReference type="SAM" id="MobiDB-lite"/>
    </source>
</evidence>
<feature type="compositionally biased region" description="Low complexity" evidence="1">
    <location>
        <begin position="100"/>
        <end position="116"/>
    </location>
</feature>
<feature type="compositionally biased region" description="Polar residues" evidence="1">
    <location>
        <begin position="117"/>
        <end position="130"/>
    </location>
</feature>
<organism evidence="2 3">
    <name type="scientific">Haloquadratum walsbyi J07HQW2</name>
    <dbReference type="NCBI Taxonomy" id="1238425"/>
    <lineage>
        <taxon>Archaea</taxon>
        <taxon>Methanobacteriati</taxon>
        <taxon>Methanobacteriota</taxon>
        <taxon>Stenosarchaea group</taxon>
        <taxon>Halobacteria</taxon>
        <taxon>Halobacteriales</taxon>
        <taxon>Haloferacaceae</taxon>
        <taxon>Haloquadratum</taxon>
    </lineage>
</organism>
<dbReference type="eggNOG" id="arCOG03839">
    <property type="taxonomic scope" value="Archaea"/>
</dbReference>
<dbReference type="EMBL" id="KE356561">
    <property type="protein sequence ID" value="ERG94280.1"/>
    <property type="molecule type" value="Genomic_DNA"/>
</dbReference>
<dbReference type="InterPro" id="IPR014942">
    <property type="entry name" value="AbiEii"/>
</dbReference>
<sequence>MLSQDRLRIPARKLGVRQGYAEKNYVNSWLLWGIFTSDCGDNLLFKAGTALSQLYLPQSCRFSEDLDFDVERSTGGPNKKSKRSSIQLLTVLVSNSRFESTPNPNTTTIRPTTSTSAFSTGSPSTIPSQHDQYRRDGRRARRLRSRSTYSRYEDVPEFNLQTYSVEEIFAEKFRTVYQRGVVRDYYDLYQLFGGESVMVDFADAGPASDAKCKHDGLTVDVNDGLLDEQ</sequence>
<proteinExistence type="predicted"/>
<dbReference type="AlphaFoldDB" id="U1NBL3"/>
<name>U1NBL3_9EURY</name>
<feature type="compositionally biased region" description="Basic residues" evidence="1">
    <location>
        <begin position="136"/>
        <end position="145"/>
    </location>
</feature>
<dbReference type="Pfam" id="PF08843">
    <property type="entry name" value="AbiEii"/>
    <property type="match status" value="1"/>
</dbReference>
<evidence type="ECO:0000313" key="2">
    <source>
        <dbReference type="EMBL" id="ERG94280.1"/>
    </source>
</evidence>
<protein>
    <submittedName>
        <fullName evidence="2">Uncharacterized protein</fullName>
    </submittedName>
</protein>
<accession>U1NBL3</accession>